<reference evidence="2" key="1">
    <citation type="journal article" date="2021" name="Sci. Rep.">
        <title>An efficient direct screening system for microorganisms that activate plant immune responses based on plant-microbe interactions using cultured plant cells.</title>
        <authorList>
            <person name="Kurokawa M."/>
            <person name="Nakano M."/>
            <person name="Kitahata N."/>
            <person name="Kuchitsu K."/>
            <person name="Furuya T."/>
        </authorList>
    </citation>
    <scope>NUCLEOTIDE SEQUENCE</scope>
    <source>
        <strain evidence="2">RS3R-1</strain>
    </source>
</reference>
<name>A0ABQ5PDE8_9PSED</name>
<accession>A0ABQ5PDE8</accession>
<evidence type="ECO:0000313" key="2">
    <source>
        <dbReference type="EMBL" id="GLH41512.1"/>
    </source>
</evidence>
<reference evidence="2" key="3">
    <citation type="journal article" date="2023" name="J. Biotechnol.">
        <title>Draft Genome Sequences of Endophytic Pseudomonas Strains, Isolated from the Interior of Brassicaceae Plants.</title>
        <authorList>
            <person name="Kaneko H."/>
            <person name="Furuya T."/>
        </authorList>
    </citation>
    <scope>NUCLEOTIDE SEQUENCE</scope>
    <source>
        <strain evidence="2">RS3R-1</strain>
    </source>
</reference>
<evidence type="ECO:0000313" key="3">
    <source>
        <dbReference type="Proteomes" id="UP001145022"/>
    </source>
</evidence>
<sequence length="196" mass="21435">MKVWLIVLVLSFSSISFANEANVKSSVISADLDVCKFKMNNLYGGDYEVDKEEVPALLFYSKVIKPNSRRPIEVDLKFRCVDPADAQTFANFSGGKMTDKGWVMSLDPDVAADTSMHNTFYVLKGKNWEGPAISQDVTNGEEEDRTRGFGFCIPHGSAALCGGGNVAYLNDLNGSALKEVIKMVETIEFVEGGSKV</sequence>
<feature type="chain" id="PRO_5046304438" evidence="1">
    <location>
        <begin position="19"/>
        <end position="196"/>
    </location>
</feature>
<gene>
    <name evidence="2" type="ORF">RS3R1_05990</name>
</gene>
<feature type="signal peptide" evidence="1">
    <location>
        <begin position="1"/>
        <end position="18"/>
    </location>
</feature>
<reference evidence="2" key="2">
    <citation type="submission" date="2022-11" db="EMBL/GenBank/DDBJ databases">
        <title>Draft genome sequencing of Pseudomonas atacamensis RS3R1.</title>
        <authorList>
            <person name="Furuya T."/>
            <person name="Kaneko H."/>
        </authorList>
    </citation>
    <scope>NUCLEOTIDE SEQUENCE</scope>
    <source>
        <strain evidence="2">RS3R-1</strain>
    </source>
</reference>
<dbReference type="EMBL" id="BSCQ01000003">
    <property type="protein sequence ID" value="GLH41512.1"/>
    <property type="molecule type" value="Genomic_DNA"/>
</dbReference>
<keyword evidence="1" id="KW-0732">Signal</keyword>
<protein>
    <submittedName>
        <fullName evidence="2">Uncharacterized protein</fullName>
    </submittedName>
</protein>
<proteinExistence type="predicted"/>
<dbReference type="RefSeq" id="WP_281891505.1">
    <property type="nucleotide sequence ID" value="NZ_BSCQ01000003.1"/>
</dbReference>
<evidence type="ECO:0000256" key="1">
    <source>
        <dbReference type="SAM" id="SignalP"/>
    </source>
</evidence>
<comment type="caution">
    <text evidence="2">The sequence shown here is derived from an EMBL/GenBank/DDBJ whole genome shotgun (WGS) entry which is preliminary data.</text>
</comment>
<organism evidence="2 3">
    <name type="scientific">Pseudomonas atacamensis</name>
    <dbReference type="NCBI Taxonomy" id="2565368"/>
    <lineage>
        <taxon>Bacteria</taxon>
        <taxon>Pseudomonadati</taxon>
        <taxon>Pseudomonadota</taxon>
        <taxon>Gammaproteobacteria</taxon>
        <taxon>Pseudomonadales</taxon>
        <taxon>Pseudomonadaceae</taxon>
        <taxon>Pseudomonas</taxon>
    </lineage>
</organism>
<keyword evidence="3" id="KW-1185">Reference proteome</keyword>
<dbReference type="Proteomes" id="UP001145022">
    <property type="component" value="Unassembled WGS sequence"/>
</dbReference>